<keyword evidence="3 5" id="KW-0268">Exocytosis</keyword>
<evidence type="ECO:0000256" key="3">
    <source>
        <dbReference type="ARBA" id="ARBA00022483"/>
    </source>
</evidence>
<dbReference type="Pfam" id="PF20651">
    <property type="entry name" value="EXOC6_Sec15_N"/>
    <property type="match status" value="1"/>
</dbReference>
<dbReference type="Pfam" id="PF04091">
    <property type="entry name" value="Sec15_C"/>
    <property type="match status" value="1"/>
</dbReference>
<keyword evidence="2 5" id="KW-0813">Transport</keyword>
<dbReference type="GO" id="GO:0016020">
    <property type="term" value="C:membrane"/>
    <property type="evidence" value="ECO:0007669"/>
    <property type="project" value="TreeGrafter"/>
</dbReference>
<evidence type="ECO:0000256" key="4">
    <source>
        <dbReference type="ARBA" id="ARBA00023054"/>
    </source>
</evidence>
<dbReference type="GO" id="GO:0006886">
    <property type="term" value="P:intracellular protein transport"/>
    <property type="evidence" value="ECO:0007669"/>
    <property type="project" value="InterPro"/>
</dbReference>
<feature type="domain" description="Exocyst complex subunit EXOC6/Sec15 C-terminal" evidence="6">
    <location>
        <begin position="458"/>
        <end position="845"/>
    </location>
</feature>
<dbReference type="InterPro" id="IPR048359">
    <property type="entry name" value="EXOC6_Sec15_N"/>
</dbReference>
<organism evidence="8 9">
    <name type="scientific">Zygosaccharomyces bailii (strain CLIB 213 / ATCC 58445 / CBS 680 / BCRC 21525 / NBRC 1098 / NCYC 1416 / NRRL Y-2227)</name>
    <dbReference type="NCBI Taxonomy" id="1333698"/>
    <lineage>
        <taxon>Eukaryota</taxon>
        <taxon>Fungi</taxon>
        <taxon>Dikarya</taxon>
        <taxon>Ascomycota</taxon>
        <taxon>Saccharomycotina</taxon>
        <taxon>Saccharomycetes</taxon>
        <taxon>Saccharomycetales</taxon>
        <taxon>Saccharomycetaceae</taxon>
        <taxon>Zygosaccharomyces</taxon>
    </lineage>
</organism>
<dbReference type="Gene3D" id="1.10.357.30">
    <property type="entry name" value="Exocyst complex subunit Sec15 C-terminal domain, N-terminal subdomain"/>
    <property type="match status" value="1"/>
</dbReference>
<accession>A0A8J2T822</accession>
<dbReference type="GO" id="GO:0090522">
    <property type="term" value="P:vesicle tethering involved in exocytosis"/>
    <property type="evidence" value="ECO:0007669"/>
    <property type="project" value="UniProtKB-UniRule"/>
</dbReference>
<dbReference type="Gene3D" id="1.20.58.670">
    <property type="entry name" value="Dsl1p vesicle tethering complex, Tip20p subunit, domain D"/>
    <property type="match status" value="1"/>
</dbReference>
<dbReference type="AlphaFoldDB" id="A0A8J2T822"/>
<dbReference type="InterPro" id="IPR007225">
    <property type="entry name" value="EXOC6/Sec15"/>
</dbReference>
<dbReference type="OrthoDB" id="10267033at2759"/>
<evidence type="ECO:0000256" key="2">
    <source>
        <dbReference type="ARBA" id="ARBA00022448"/>
    </source>
</evidence>
<feature type="domain" description="Exocyst complex component EXOC6/Sec15 N-terminal" evidence="7">
    <location>
        <begin position="78"/>
        <end position="254"/>
    </location>
</feature>
<comment type="function">
    <text evidence="5">Component of the exocyst complex involved in the docking of exocytic vesicles with fusion sites on the plasma membrane.</text>
</comment>
<proteinExistence type="inferred from homology"/>
<evidence type="ECO:0000313" key="8">
    <source>
        <dbReference type="EMBL" id="CDF89751.1"/>
    </source>
</evidence>
<keyword evidence="9" id="KW-1185">Reference proteome</keyword>
<dbReference type="Proteomes" id="UP000019375">
    <property type="component" value="Unassembled WGS sequence"/>
</dbReference>
<sequence length="888" mass="102934">MEQEAQAQVSQEFQKVLLSSVSTALPSLLDDEKLADNSTKTEIGHEDVLGLDTQAFDRWVPYLRSGVEKDQLGLITEELYNSVDDHFEGLEAQLLQDSQVSDKLRNSIGQISRVHNLIENSLVKDINHIQEQLNYSTNEVIMKKEVYVNDKKTSLKIFEANILITKVLQILELSNKCQELIIERDFFKALQNLDNLERIYLQEFKNYKFQFLKEIYNSIPYLKSSIKNECINSIRNSFNSNIGKNIGGVGEAYFNVYDEELFPTWLEKKDMMKLGNFKFNSPVEISLRDEELVEKLDLRNFFHLDEFHDSILIFRSLNELDYLTTEFKKEYEFRKAKIIDPLTWKKSQNSGGGTAFGDYANDSFAQSLNMGFLKQYLLKILGFLLYDIHLNRSTDFMLVNNNYNATNEVWDALIVRLEPYLDHFVKSLTMEEELNEFKNFMCIYVCILENQKLNIEALYKLLIWVFEKVCTINKDAFKAEFDILLHDDDFMPLAISDRALYEKMLKICWMKDDELAKSKANAVDNSDQFTITLPFSPLYPMTCTLLKKTYNKLIHFIGTYYRHELHTLNSILVRTMESIFSNVINEKIRAKLDSTSREEIAQILINLDYFIIAAKEFSNLMTKDNILQNPSIEIKLSSISSYVESRKYAEDQLIDLIDSKVTDILETVDLDWNAKELRQDPDISIVDVAQFLEMMFSSTLVNLPYSVQTLLIFREFDSLTRQFLDILLHSTPPRISQESVQNFEVDMKYLESIISRIFPTQGAELNANNNVQSPVPGTSPSVNGYGRSSNTIENNIKSLEATFTELKQCIELLKIENVGEYNDSEVRLRKYPRIKPEDAVLLMSKIDMPLSPEMQPSLEDINLTNSQDSNYRELSSNGRKIANFFNRN</sequence>
<evidence type="ECO:0000259" key="6">
    <source>
        <dbReference type="Pfam" id="PF04091"/>
    </source>
</evidence>
<protein>
    <recommendedName>
        <fullName evidence="5">Exocyst complex component SEC15</fullName>
    </recommendedName>
</protein>
<dbReference type="PIRSF" id="PIRSF025007">
    <property type="entry name" value="Sec15"/>
    <property type="match status" value="1"/>
</dbReference>
<name>A0A8J2T822_ZYGB2</name>
<evidence type="ECO:0000256" key="5">
    <source>
        <dbReference type="PIRNR" id="PIRNR025007"/>
    </source>
</evidence>
<dbReference type="InterPro" id="IPR046361">
    <property type="entry name" value="EXOC6/Sec15_C"/>
</dbReference>
<evidence type="ECO:0000256" key="1">
    <source>
        <dbReference type="ARBA" id="ARBA00007944"/>
    </source>
</evidence>
<dbReference type="EMBL" id="HG316458">
    <property type="protein sequence ID" value="CDF89751.1"/>
    <property type="molecule type" value="Genomic_DNA"/>
</dbReference>
<dbReference type="InterPro" id="IPR042045">
    <property type="entry name" value="EXOC6/Sec15_C_dom1"/>
</dbReference>
<evidence type="ECO:0000259" key="7">
    <source>
        <dbReference type="Pfam" id="PF20651"/>
    </source>
</evidence>
<comment type="similarity">
    <text evidence="1 5">Belongs to the SEC15 family.</text>
</comment>
<gene>
    <name evidence="8" type="ORF">BN860_00870g</name>
</gene>
<dbReference type="GO" id="GO:0000145">
    <property type="term" value="C:exocyst"/>
    <property type="evidence" value="ECO:0007669"/>
    <property type="project" value="UniProtKB-UniRule"/>
</dbReference>
<dbReference type="GO" id="GO:0006893">
    <property type="term" value="P:Golgi to plasma membrane transport"/>
    <property type="evidence" value="ECO:0007669"/>
    <property type="project" value="TreeGrafter"/>
</dbReference>
<dbReference type="PANTHER" id="PTHR12702:SF0">
    <property type="entry name" value="EXOCYST COMPLEX COMPONENT 6"/>
    <property type="match status" value="1"/>
</dbReference>
<dbReference type="PANTHER" id="PTHR12702">
    <property type="entry name" value="SEC15"/>
    <property type="match status" value="1"/>
</dbReference>
<evidence type="ECO:0000313" key="9">
    <source>
        <dbReference type="Proteomes" id="UP000019375"/>
    </source>
</evidence>
<dbReference type="InterPro" id="IPR042044">
    <property type="entry name" value="EXOC6PINT-1/Sec15/Tip20_C_dom2"/>
</dbReference>
<keyword evidence="4" id="KW-0175">Coiled coil</keyword>
<reference evidence="9" key="1">
    <citation type="journal article" date="2013" name="Genome Announc.">
        <title>Genome sequence of the food spoilage yeast Zygosaccharomyces bailii CLIB 213(T).</title>
        <authorList>
            <person name="Galeote V."/>
            <person name="Bigey F."/>
            <person name="Devillers H."/>
            <person name="Neuveglise C."/>
            <person name="Dequin S."/>
        </authorList>
    </citation>
    <scope>NUCLEOTIDE SEQUENCE [LARGE SCALE GENOMIC DNA]</scope>
    <source>
        <strain evidence="9">CLIB 213 / ATCC 58445 / CBS 680 / CCRC 21525 / NBRC 1098 / NCYC 1416 / NRRL Y-2227</strain>
    </source>
</reference>